<protein>
    <submittedName>
        <fullName evidence="2">Uncharacterized protein</fullName>
    </submittedName>
</protein>
<feature type="transmembrane region" description="Helical" evidence="1">
    <location>
        <begin position="20"/>
        <end position="41"/>
    </location>
</feature>
<keyword evidence="1" id="KW-0472">Membrane</keyword>
<dbReference type="AlphaFoldDB" id="A0A161VEV0"/>
<evidence type="ECO:0000256" key="1">
    <source>
        <dbReference type="SAM" id="Phobius"/>
    </source>
</evidence>
<keyword evidence="3" id="KW-1185">Reference proteome</keyword>
<dbReference type="Proteomes" id="UP000076552">
    <property type="component" value="Unassembled WGS sequence"/>
</dbReference>
<organism evidence="2 3">
    <name type="scientific">Colletotrichum tofieldiae</name>
    <dbReference type="NCBI Taxonomy" id="708197"/>
    <lineage>
        <taxon>Eukaryota</taxon>
        <taxon>Fungi</taxon>
        <taxon>Dikarya</taxon>
        <taxon>Ascomycota</taxon>
        <taxon>Pezizomycotina</taxon>
        <taxon>Sordariomycetes</taxon>
        <taxon>Hypocreomycetidae</taxon>
        <taxon>Glomerellales</taxon>
        <taxon>Glomerellaceae</taxon>
        <taxon>Colletotrichum</taxon>
        <taxon>Colletotrichum spaethianum species complex</taxon>
    </lineage>
</organism>
<dbReference type="EMBL" id="LFIV01000107">
    <property type="protein sequence ID" value="KZL69414.1"/>
    <property type="molecule type" value="Genomic_DNA"/>
</dbReference>
<accession>A0A161VEV0</accession>
<gene>
    <name evidence="2" type="ORF">CT0861_03186</name>
</gene>
<keyword evidence="1" id="KW-1133">Transmembrane helix</keyword>
<evidence type="ECO:0000313" key="2">
    <source>
        <dbReference type="EMBL" id="KZL69414.1"/>
    </source>
</evidence>
<keyword evidence="1" id="KW-0812">Transmembrane</keyword>
<reference evidence="2 3" key="1">
    <citation type="submission" date="2015-06" db="EMBL/GenBank/DDBJ databases">
        <title>Survival trade-offs in plant roots during colonization by closely related pathogenic and mutualistic fungi.</title>
        <authorList>
            <person name="Hacquard S."/>
            <person name="Kracher B."/>
            <person name="Hiruma K."/>
            <person name="Weinman A."/>
            <person name="Muench P."/>
            <person name="Garrido Oter R."/>
            <person name="Ver Loren van Themaat E."/>
            <person name="Dallerey J.-F."/>
            <person name="Damm U."/>
            <person name="Henrissat B."/>
            <person name="Lespinet O."/>
            <person name="Thon M."/>
            <person name="Kemen E."/>
            <person name="McHardy A.C."/>
            <person name="Schulze-Lefert P."/>
            <person name="O'Connell R.J."/>
        </authorList>
    </citation>
    <scope>NUCLEOTIDE SEQUENCE [LARGE SCALE GENOMIC DNA]</scope>
    <source>
        <strain evidence="2 3">0861</strain>
    </source>
</reference>
<evidence type="ECO:0000313" key="3">
    <source>
        <dbReference type="Proteomes" id="UP000076552"/>
    </source>
</evidence>
<comment type="caution">
    <text evidence="2">The sequence shown here is derived from an EMBL/GenBank/DDBJ whole genome shotgun (WGS) entry which is preliminary data.</text>
</comment>
<proteinExistence type="predicted"/>
<sequence length="396" mass="43758">MVGFRALYHSFGKRASAVILSQLLAIICAFLTTLGSVLFTVDTIPESRTIQLQQETWFGSTEIGRGLDGLAVSRSNRQLIGSLVSRQGEASLAYPKNTYDDLVFPVLGGVEDAAAPENTTITVTVLAAKLHPVTCVRIPATDYYITITNWTEETTYYKADITRLFSCPNGSRAQISGSLDMGTATNRLGRSYVADILPSPQNVNAINEACRLGVNASTYEYASWRFQTYAWGEYSKEKNDFTHFSIWNSTEVHLTASQGDYILDPERPPQPEMSTIKPWSTPLDVPHLTDEFINRGIYDAFPRLTIADSLAGSIDEQFKVLIEPFGQLPLEAIGDPIQDDKILQGLQHNYGLVAAQLVNIENRYSLNESSRNRPPPEDGLPALDAIISENGRSRLV</sequence>
<name>A0A161VEV0_9PEZI</name>